<keyword evidence="2" id="KW-1185">Reference proteome</keyword>
<comment type="caution">
    <text evidence="1">The sequence shown here is derived from an EMBL/GenBank/DDBJ whole genome shotgun (WGS) entry which is preliminary data.</text>
</comment>
<dbReference type="EMBL" id="BORW01000007">
    <property type="protein sequence ID" value="GIO67142.1"/>
    <property type="molecule type" value="Genomic_DNA"/>
</dbReference>
<evidence type="ECO:0000313" key="1">
    <source>
        <dbReference type="EMBL" id="GIO67142.1"/>
    </source>
</evidence>
<gene>
    <name evidence="1" type="ORF">J21TS3_19630</name>
</gene>
<dbReference type="NCBIfam" id="NF006168">
    <property type="entry name" value="PRK08309.1"/>
    <property type="match status" value="1"/>
</dbReference>
<proteinExistence type="predicted"/>
<dbReference type="RefSeq" id="WP_212949261.1">
    <property type="nucleotide sequence ID" value="NZ_BORW01000007.1"/>
</dbReference>
<dbReference type="Proteomes" id="UP000680638">
    <property type="component" value="Unassembled WGS sequence"/>
</dbReference>
<organism evidence="1 2">
    <name type="scientific">Paenibacillus cookii</name>
    <dbReference type="NCBI Taxonomy" id="157839"/>
    <lineage>
        <taxon>Bacteria</taxon>
        <taxon>Bacillati</taxon>
        <taxon>Bacillota</taxon>
        <taxon>Bacilli</taxon>
        <taxon>Bacillales</taxon>
        <taxon>Paenibacillaceae</taxon>
        <taxon>Paenibacillus</taxon>
    </lineage>
</organism>
<evidence type="ECO:0000313" key="2">
    <source>
        <dbReference type="Proteomes" id="UP000680638"/>
    </source>
</evidence>
<dbReference type="SUPFAM" id="SSF51735">
    <property type="entry name" value="NAD(P)-binding Rossmann-fold domains"/>
    <property type="match status" value="1"/>
</dbReference>
<dbReference type="Gene3D" id="3.40.50.720">
    <property type="entry name" value="NAD(P)-binding Rossmann-like Domain"/>
    <property type="match status" value="1"/>
</dbReference>
<name>A0ABQ4LV80_9BACL</name>
<dbReference type="InterPro" id="IPR036291">
    <property type="entry name" value="NAD(P)-bd_dom_sf"/>
</dbReference>
<sequence>MRHALVVGGSGMLAGASLWLADQGYTVSVIGRSRSKMEKLTEASPNIIPLLMDYNDEESLTGGIRSSIAAHGAYNIVVAWIRGNYPKIIHAISNEIKSASDREWSLYHVTGSRSNLDEIAKEIGDIPKRTVHQVKLGFVIEDEASRWLTHEEISNGVINGIKSGAKRTVIGTLTPWEKRPES</sequence>
<accession>A0ABQ4LV80</accession>
<reference evidence="1 2" key="1">
    <citation type="submission" date="2021-03" db="EMBL/GenBank/DDBJ databases">
        <title>Antimicrobial resistance genes in bacteria isolated from Japanese honey, and their potential for conferring macrolide and lincosamide resistance in the American foulbrood pathogen Paenibacillus larvae.</title>
        <authorList>
            <person name="Okamoto M."/>
            <person name="Kumagai M."/>
            <person name="Kanamori H."/>
            <person name="Takamatsu D."/>
        </authorList>
    </citation>
    <scope>NUCLEOTIDE SEQUENCE [LARGE SCALE GENOMIC DNA]</scope>
    <source>
        <strain evidence="1 2">J21TS3</strain>
    </source>
</reference>
<protein>
    <submittedName>
        <fullName evidence="1">Short-chain dehydrogenase</fullName>
    </submittedName>
</protein>